<comment type="cofactor">
    <cofactor evidence="1">
        <name>Zn(2+)</name>
        <dbReference type="ChEBI" id="CHEBI:29105"/>
    </cofactor>
</comment>
<evidence type="ECO:0000256" key="10">
    <source>
        <dbReference type="ARBA" id="ARBA00023157"/>
    </source>
</evidence>
<dbReference type="PANTHER" id="PTHR11705">
    <property type="entry name" value="PROTEASE FAMILY M14 CARBOXYPEPTIDASE A,B"/>
    <property type="match status" value="1"/>
</dbReference>
<accession>A0A9D4C010</accession>
<dbReference type="PANTHER" id="PTHR11705:SF91">
    <property type="entry name" value="FI01817P-RELATED"/>
    <property type="match status" value="1"/>
</dbReference>
<feature type="active site" description="Proton donor/acceptor" evidence="11">
    <location>
        <position position="389"/>
    </location>
</feature>
<dbReference type="CDD" id="cd03860">
    <property type="entry name" value="M14_CP_A-B_like"/>
    <property type="match status" value="1"/>
</dbReference>
<keyword evidence="14" id="KW-1185">Reference proteome</keyword>
<keyword evidence="5" id="KW-0479">Metal-binding</keyword>
<name>A0A9D4C010_DREPO</name>
<dbReference type="EMBL" id="JAIWYP010000013">
    <property type="protein sequence ID" value="KAH3714705.1"/>
    <property type="molecule type" value="Genomic_DNA"/>
</dbReference>
<dbReference type="Gene3D" id="3.40.630.10">
    <property type="entry name" value="Zn peptidases"/>
    <property type="match status" value="1"/>
</dbReference>
<evidence type="ECO:0000256" key="8">
    <source>
        <dbReference type="ARBA" id="ARBA00022833"/>
    </source>
</evidence>
<dbReference type="PRINTS" id="PR00765">
    <property type="entry name" value="CRBOXYPTASEA"/>
</dbReference>
<dbReference type="GO" id="GO:0006508">
    <property type="term" value="P:proteolysis"/>
    <property type="evidence" value="ECO:0007669"/>
    <property type="project" value="UniProtKB-KW"/>
</dbReference>
<dbReference type="GO" id="GO:0008270">
    <property type="term" value="F:zinc ion binding"/>
    <property type="evidence" value="ECO:0007669"/>
    <property type="project" value="InterPro"/>
</dbReference>
<dbReference type="Pfam" id="PF02244">
    <property type="entry name" value="Propep_M14"/>
    <property type="match status" value="1"/>
</dbReference>
<evidence type="ECO:0000313" key="13">
    <source>
        <dbReference type="EMBL" id="KAH3714705.1"/>
    </source>
</evidence>
<keyword evidence="7" id="KW-0378">Hydrolase</keyword>
<comment type="similarity">
    <text evidence="2 11">Belongs to the peptidase M14 family.</text>
</comment>
<reference evidence="13" key="2">
    <citation type="submission" date="2020-11" db="EMBL/GenBank/DDBJ databases">
        <authorList>
            <person name="McCartney M.A."/>
            <person name="Auch B."/>
            <person name="Kono T."/>
            <person name="Mallez S."/>
            <person name="Becker A."/>
            <person name="Gohl D.M."/>
            <person name="Silverstein K.A.T."/>
            <person name="Koren S."/>
            <person name="Bechman K.B."/>
            <person name="Herman A."/>
            <person name="Abrahante J.E."/>
            <person name="Garbe J."/>
        </authorList>
    </citation>
    <scope>NUCLEOTIDE SEQUENCE</scope>
    <source>
        <strain evidence="13">Duluth1</strain>
        <tissue evidence="13">Whole animal</tissue>
    </source>
</reference>
<dbReference type="Pfam" id="PF00246">
    <property type="entry name" value="Peptidase_M14"/>
    <property type="match status" value="1"/>
</dbReference>
<keyword evidence="9" id="KW-0482">Metalloprotease</keyword>
<comment type="caution">
    <text evidence="13">The sequence shown here is derived from an EMBL/GenBank/DDBJ whole genome shotgun (WGS) entry which is preliminary data.</text>
</comment>
<dbReference type="SUPFAM" id="SSF53187">
    <property type="entry name" value="Zn-dependent exopeptidases"/>
    <property type="match status" value="1"/>
</dbReference>
<evidence type="ECO:0000256" key="4">
    <source>
        <dbReference type="ARBA" id="ARBA00022670"/>
    </source>
</evidence>
<dbReference type="GO" id="GO:0005615">
    <property type="term" value="C:extracellular space"/>
    <property type="evidence" value="ECO:0007669"/>
    <property type="project" value="TreeGrafter"/>
</dbReference>
<evidence type="ECO:0000256" key="2">
    <source>
        <dbReference type="ARBA" id="ARBA00005988"/>
    </source>
</evidence>
<keyword evidence="4" id="KW-0645">Protease</keyword>
<dbReference type="Proteomes" id="UP000828390">
    <property type="component" value="Unassembled WGS sequence"/>
</dbReference>
<dbReference type="GO" id="GO:0004181">
    <property type="term" value="F:metallocarboxypeptidase activity"/>
    <property type="evidence" value="ECO:0007669"/>
    <property type="project" value="InterPro"/>
</dbReference>
<dbReference type="InterPro" id="IPR036990">
    <property type="entry name" value="M14A-like_propep"/>
</dbReference>
<keyword evidence="3" id="KW-0121">Carboxypeptidase</keyword>
<protein>
    <recommendedName>
        <fullName evidence="12">Peptidase M14 domain-containing protein</fullName>
    </recommendedName>
</protein>
<keyword evidence="8" id="KW-0862">Zinc</keyword>
<dbReference type="Gene3D" id="3.30.70.340">
    <property type="entry name" value="Metallocarboxypeptidase-like"/>
    <property type="match status" value="1"/>
</dbReference>
<dbReference type="OrthoDB" id="3626597at2759"/>
<sequence length="433" mass="47976">MLFSVVFLLPVVLCAPSPQDRYDGHKVLEIFGKTEEDFRKLLELQLQFGLDMWKTPKHVNDSAHAMVAPEHLTNVLEQLNSLNLGVSTLIDDVQQLIHSSTKDNKKQARAIFPGGSGHDHGRYYRHQAILDFMTLVANDANKSPNVAATLETIGTSGQGRSLKLIKIFSTVNTGTPKRKIFIDGGIHAREWISPASVKYLIEQFAYNPGNIADIYTLLARYEIYLIPVMNPDGYEFSHTNTRMWRKNRRTNTGSTCIGVDLNRNFPYQWNPANGGSTNPCQDTYSGTGPASEVETQVLVNYLTGAGFDAYITIHSYGQYWLYPWGFTTALPADVADLHAAGQAGVDAIQDYGRLRYTLGSSTNVLYAAAGGSDDFAKGMAGVKYSYTLELRDNGRYGFLLPESEIIPACEELRAGFLAFANAMYNQQQVIVGK</sequence>
<organism evidence="13 14">
    <name type="scientific">Dreissena polymorpha</name>
    <name type="common">Zebra mussel</name>
    <name type="synonym">Mytilus polymorpha</name>
    <dbReference type="NCBI Taxonomy" id="45954"/>
    <lineage>
        <taxon>Eukaryota</taxon>
        <taxon>Metazoa</taxon>
        <taxon>Spiralia</taxon>
        <taxon>Lophotrochozoa</taxon>
        <taxon>Mollusca</taxon>
        <taxon>Bivalvia</taxon>
        <taxon>Autobranchia</taxon>
        <taxon>Heteroconchia</taxon>
        <taxon>Euheterodonta</taxon>
        <taxon>Imparidentia</taxon>
        <taxon>Neoheterodontei</taxon>
        <taxon>Myida</taxon>
        <taxon>Dreissenoidea</taxon>
        <taxon>Dreissenidae</taxon>
        <taxon>Dreissena</taxon>
    </lineage>
</organism>
<dbReference type="InterPro" id="IPR003146">
    <property type="entry name" value="M14A_act_pep"/>
</dbReference>
<dbReference type="SMART" id="SM00631">
    <property type="entry name" value="Zn_pept"/>
    <property type="match status" value="1"/>
</dbReference>
<keyword evidence="6" id="KW-0732">Signal</keyword>
<evidence type="ECO:0000256" key="11">
    <source>
        <dbReference type="PROSITE-ProRule" id="PRU01379"/>
    </source>
</evidence>
<evidence type="ECO:0000256" key="6">
    <source>
        <dbReference type="ARBA" id="ARBA00022729"/>
    </source>
</evidence>
<evidence type="ECO:0000256" key="3">
    <source>
        <dbReference type="ARBA" id="ARBA00022645"/>
    </source>
</evidence>
<proteinExistence type="inferred from homology"/>
<evidence type="ECO:0000256" key="7">
    <source>
        <dbReference type="ARBA" id="ARBA00022801"/>
    </source>
</evidence>
<keyword evidence="10" id="KW-1015">Disulfide bond</keyword>
<evidence type="ECO:0000256" key="9">
    <source>
        <dbReference type="ARBA" id="ARBA00023049"/>
    </source>
</evidence>
<evidence type="ECO:0000313" key="14">
    <source>
        <dbReference type="Proteomes" id="UP000828390"/>
    </source>
</evidence>
<dbReference type="SUPFAM" id="SSF54897">
    <property type="entry name" value="Protease propeptides/inhibitors"/>
    <property type="match status" value="1"/>
</dbReference>
<evidence type="ECO:0000256" key="5">
    <source>
        <dbReference type="ARBA" id="ARBA00022723"/>
    </source>
</evidence>
<dbReference type="PROSITE" id="PS52035">
    <property type="entry name" value="PEPTIDASE_M14"/>
    <property type="match status" value="1"/>
</dbReference>
<dbReference type="InterPro" id="IPR000834">
    <property type="entry name" value="Peptidase_M14"/>
</dbReference>
<dbReference type="FunFam" id="3.40.630.10:FF:000001">
    <property type="entry name" value="Carboxypeptidase B"/>
    <property type="match status" value="1"/>
</dbReference>
<feature type="domain" description="Peptidase M14" evidence="12">
    <location>
        <begin position="122"/>
        <end position="423"/>
    </location>
</feature>
<dbReference type="AlphaFoldDB" id="A0A9D4C010"/>
<reference evidence="13" key="1">
    <citation type="journal article" date="2019" name="bioRxiv">
        <title>The Genome of the Zebra Mussel, Dreissena polymorpha: A Resource for Invasive Species Research.</title>
        <authorList>
            <person name="McCartney M.A."/>
            <person name="Auch B."/>
            <person name="Kono T."/>
            <person name="Mallez S."/>
            <person name="Zhang Y."/>
            <person name="Obille A."/>
            <person name="Becker A."/>
            <person name="Abrahante J.E."/>
            <person name="Garbe J."/>
            <person name="Badalamenti J.P."/>
            <person name="Herman A."/>
            <person name="Mangelson H."/>
            <person name="Liachko I."/>
            <person name="Sullivan S."/>
            <person name="Sone E.D."/>
            <person name="Koren S."/>
            <person name="Silverstein K.A.T."/>
            <person name="Beckman K.B."/>
            <person name="Gohl D.M."/>
        </authorList>
    </citation>
    <scope>NUCLEOTIDE SEQUENCE</scope>
    <source>
        <strain evidence="13">Duluth1</strain>
        <tissue evidence="13">Whole animal</tissue>
    </source>
</reference>
<evidence type="ECO:0000256" key="1">
    <source>
        <dbReference type="ARBA" id="ARBA00001947"/>
    </source>
</evidence>
<evidence type="ECO:0000259" key="12">
    <source>
        <dbReference type="PROSITE" id="PS52035"/>
    </source>
</evidence>
<gene>
    <name evidence="13" type="ORF">DPMN_057402</name>
</gene>